<dbReference type="SUPFAM" id="SSF52833">
    <property type="entry name" value="Thioredoxin-like"/>
    <property type="match status" value="1"/>
</dbReference>
<dbReference type="PATRIC" id="fig|862908.3.peg.1326"/>
<keyword evidence="1" id="KW-0472">Membrane</keyword>
<dbReference type="PROSITE" id="PS51352">
    <property type="entry name" value="THIOREDOXIN_2"/>
    <property type="match status" value="1"/>
</dbReference>
<dbReference type="CDD" id="cd02947">
    <property type="entry name" value="TRX_family"/>
    <property type="match status" value="1"/>
</dbReference>
<evidence type="ECO:0000259" key="2">
    <source>
        <dbReference type="PROSITE" id="PS51352"/>
    </source>
</evidence>
<feature type="domain" description="Thioredoxin" evidence="2">
    <location>
        <begin position="1"/>
        <end position="104"/>
    </location>
</feature>
<dbReference type="InterPro" id="IPR013766">
    <property type="entry name" value="Thioredoxin_domain"/>
</dbReference>
<dbReference type="Proteomes" id="UP000008963">
    <property type="component" value="Chromosome"/>
</dbReference>
<evidence type="ECO:0000313" key="4">
    <source>
        <dbReference type="Proteomes" id="UP000008963"/>
    </source>
</evidence>
<dbReference type="Pfam" id="PF00085">
    <property type="entry name" value="Thioredoxin"/>
    <property type="match status" value="1"/>
</dbReference>
<reference evidence="4" key="1">
    <citation type="journal article" date="2013" name="ISME J.">
        <title>A small predatory core genome in the divergent marine Bacteriovorax marinus SJ and the terrestrial Bdellovibrio bacteriovorus.</title>
        <authorList>
            <person name="Crossman L.C."/>
            <person name="Chen H."/>
            <person name="Cerdeno-Tarraga A.M."/>
            <person name="Brooks K."/>
            <person name="Quail M.A."/>
            <person name="Pineiro S.A."/>
            <person name="Hobley L."/>
            <person name="Sockett R.E."/>
            <person name="Bentley S.D."/>
            <person name="Parkhill J."/>
            <person name="Williams H.N."/>
            <person name="Stine O.C."/>
        </authorList>
    </citation>
    <scope>NUCLEOTIDE SEQUENCE [LARGE SCALE GENOMIC DNA]</scope>
    <source>
        <strain evidence="4">ATCC BAA-682 / DSM 15412 / SJ</strain>
    </source>
</reference>
<keyword evidence="1" id="KW-0812">Transmembrane</keyword>
<proteinExistence type="predicted"/>
<dbReference type="AlphaFoldDB" id="E1WZS3"/>
<dbReference type="Gene3D" id="3.40.30.10">
    <property type="entry name" value="Glutaredoxin"/>
    <property type="match status" value="1"/>
</dbReference>
<evidence type="ECO:0000256" key="1">
    <source>
        <dbReference type="SAM" id="Phobius"/>
    </source>
</evidence>
<accession>E1WZS3</accession>
<dbReference type="InterPro" id="IPR036249">
    <property type="entry name" value="Thioredoxin-like_sf"/>
</dbReference>
<dbReference type="EMBL" id="FQ312005">
    <property type="protein sequence ID" value="CBW26259.1"/>
    <property type="molecule type" value="Genomic_DNA"/>
</dbReference>
<dbReference type="GO" id="GO:0005737">
    <property type="term" value="C:cytoplasm"/>
    <property type="evidence" value="ECO:0007669"/>
    <property type="project" value="TreeGrafter"/>
</dbReference>
<gene>
    <name evidence="3" type="ordered locus">BMS_1394</name>
</gene>
<evidence type="ECO:0000313" key="3">
    <source>
        <dbReference type="EMBL" id="CBW26259.1"/>
    </source>
</evidence>
<organism evidence="3 4">
    <name type="scientific">Halobacteriovorax marinus (strain ATCC BAA-682 / DSM 15412 / SJ)</name>
    <name type="common">Bacteriovorax marinus</name>
    <dbReference type="NCBI Taxonomy" id="862908"/>
    <lineage>
        <taxon>Bacteria</taxon>
        <taxon>Pseudomonadati</taxon>
        <taxon>Bdellovibrionota</taxon>
        <taxon>Bacteriovoracia</taxon>
        <taxon>Bacteriovoracales</taxon>
        <taxon>Halobacteriovoraceae</taxon>
        <taxon>Halobacteriovorax</taxon>
    </lineage>
</organism>
<dbReference type="STRING" id="862908.BMS_1394"/>
<dbReference type="RefSeq" id="WP_014244043.1">
    <property type="nucleotide sequence ID" value="NC_016620.1"/>
</dbReference>
<dbReference type="HOGENOM" id="CLU_090389_10_4_7"/>
<protein>
    <submittedName>
        <fullName evidence="3">Thioredoxin</fullName>
    </submittedName>
</protein>
<dbReference type="PANTHER" id="PTHR45663">
    <property type="entry name" value="GEO12009P1"/>
    <property type="match status" value="1"/>
</dbReference>
<keyword evidence="1" id="KW-1133">Transmembrane helix</keyword>
<keyword evidence="4" id="KW-1185">Reference proteome</keyword>
<feature type="transmembrane region" description="Helical" evidence="1">
    <location>
        <begin position="121"/>
        <end position="139"/>
    </location>
</feature>
<dbReference type="PANTHER" id="PTHR45663:SF11">
    <property type="entry name" value="GEO12009P1"/>
    <property type="match status" value="1"/>
</dbReference>
<sequence length="140" mass="15833">MKKIDSENFNTIVDTSVGPYLLKFGSTTCGPCHAMKPVLEKLASENPDFPVYEIDTNESPELAAHFGIRSVPTMFFCENREVIIQFTGLTPFKDLQYTIENINDPHLREHGSFAVEKKRDLFIPLLVVGIILFALLLIFL</sequence>
<name>E1WZS3_HALMS</name>
<dbReference type="OrthoDB" id="9790390at2"/>
<dbReference type="KEGG" id="bmx:BMS_1394"/>
<dbReference type="eggNOG" id="COG0526">
    <property type="taxonomic scope" value="Bacteria"/>
</dbReference>
<dbReference type="GO" id="GO:0015035">
    <property type="term" value="F:protein-disulfide reductase activity"/>
    <property type="evidence" value="ECO:0007669"/>
    <property type="project" value="TreeGrafter"/>
</dbReference>